<dbReference type="Proteomes" id="UP001500889">
    <property type="component" value="Chromosome A"/>
</dbReference>
<proteinExistence type="predicted"/>
<organism evidence="2 3">
    <name type="scientific">Drosophila madeirensis</name>
    <name type="common">Fruit fly</name>
    <dbReference type="NCBI Taxonomy" id="30013"/>
    <lineage>
        <taxon>Eukaryota</taxon>
        <taxon>Metazoa</taxon>
        <taxon>Ecdysozoa</taxon>
        <taxon>Arthropoda</taxon>
        <taxon>Hexapoda</taxon>
        <taxon>Insecta</taxon>
        <taxon>Pterygota</taxon>
        <taxon>Neoptera</taxon>
        <taxon>Endopterygota</taxon>
        <taxon>Diptera</taxon>
        <taxon>Brachycera</taxon>
        <taxon>Muscomorpha</taxon>
        <taxon>Ephydroidea</taxon>
        <taxon>Drosophilidae</taxon>
        <taxon>Drosophila</taxon>
        <taxon>Sophophora</taxon>
    </lineage>
</organism>
<evidence type="ECO:0000256" key="1">
    <source>
        <dbReference type="SAM" id="MobiDB-lite"/>
    </source>
</evidence>
<feature type="compositionally biased region" description="Polar residues" evidence="1">
    <location>
        <begin position="101"/>
        <end position="123"/>
    </location>
</feature>
<name>A0AAU9FXH2_DROMD</name>
<dbReference type="AlphaFoldDB" id="A0AAU9FXH2"/>
<dbReference type="EMBL" id="AP029266">
    <property type="protein sequence ID" value="BFG00303.1"/>
    <property type="molecule type" value="Genomic_DNA"/>
</dbReference>
<evidence type="ECO:0000313" key="2">
    <source>
        <dbReference type="EMBL" id="BFG00303.1"/>
    </source>
</evidence>
<feature type="region of interest" description="Disordered" evidence="1">
    <location>
        <begin position="77"/>
        <end position="123"/>
    </location>
</feature>
<sequence length="151" mass="17051">MDRRPKQFKNTGASQKAKWFDGLGPVGMDYGLDGYDCAIHDSKMILKYPIPLHEQKKPLRKVLTEEEMDEAIADYEVPPDETPLQKALREDEEQEAKEKQGNNIPKKSTSTETMFSNPQKGTPSYRIQQIARVGVDKSLCLQALSAIVDLL</sequence>
<keyword evidence="3" id="KW-1185">Reference proteome</keyword>
<gene>
    <name evidence="2" type="ORF">DMAD_00330</name>
</gene>
<reference evidence="2 3" key="1">
    <citation type="submission" date="2024-02" db="EMBL/GenBank/DDBJ databases">
        <title>A chromosome-level genome assembly of Drosophila madeirensis, a fruit fly species endemic to Madeira island.</title>
        <authorList>
            <person name="Tomihara K."/>
            <person name="Llopart A."/>
            <person name="Yamamoto D."/>
        </authorList>
    </citation>
    <scope>NUCLEOTIDE SEQUENCE [LARGE SCALE GENOMIC DNA]</scope>
    <source>
        <strain evidence="2 3">RF1</strain>
    </source>
</reference>
<protein>
    <submittedName>
        <fullName evidence="2">Uncharacterized protein</fullName>
    </submittedName>
</protein>
<evidence type="ECO:0000313" key="3">
    <source>
        <dbReference type="Proteomes" id="UP001500889"/>
    </source>
</evidence>
<accession>A0AAU9FXH2</accession>